<dbReference type="PANTHER" id="PTHR43685">
    <property type="entry name" value="GLYCOSYLTRANSFERASE"/>
    <property type="match status" value="1"/>
</dbReference>
<dbReference type="RefSeq" id="WP_306075427.1">
    <property type="nucleotide sequence ID" value="NZ_JAROBZ020000001.1"/>
</dbReference>
<evidence type="ECO:0000313" key="3">
    <source>
        <dbReference type="EMBL" id="MFB3166858.1"/>
    </source>
</evidence>
<keyword evidence="4" id="KW-1185">Reference proteome</keyword>
<dbReference type="EMBL" id="JAROBZ020000001">
    <property type="protein sequence ID" value="MFB3166858.1"/>
    <property type="molecule type" value="Genomic_DNA"/>
</dbReference>
<dbReference type="PANTHER" id="PTHR43685:SF11">
    <property type="entry name" value="GLYCOSYLTRANSFERASE TAGX-RELATED"/>
    <property type="match status" value="1"/>
</dbReference>
<reference evidence="3 4" key="1">
    <citation type="submission" date="2024-05" db="EMBL/GenBank/DDBJ databases">
        <authorList>
            <person name="Venkateswaran K."/>
        </authorList>
    </citation>
    <scope>NUCLEOTIDE SEQUENCE [LARGE SCALE GENOMIC DNA]</scope>
    <source>
        <strain evidence="3 4">179-C4-2-HS</strain>
    </source>
</reference>
<dbReference type="InterPro" id="IPR001173">
    <property type="entry name" value="Glyco_trans_2-like"/>
</dbReference>
<accession>A0ABV4YQ62</accession>
<dbReference type="EC" id="2.4.-.-" evidence="3"/>
<dbReference type="Pfam" id="PF00535">
    <property type="entry name" value="Glycos_transf_2"/>
    <property type="match status" value="1"/>
</dbReference>
<dbReference type="Proteomes" id="UP001241748">
    <property type="component" value="Unassembled WGS sequence"/>
</dbReference>
<protein>
    <submittedName>
        <fullName evidence="3">Glycosyltransferase</fullName>
        <ecNumber evidence="3">2.4.-.-</ecNumber>
    </submittedName>
</protein>
<dbReference type="InterPro" id="IPR050834">
    <property type="entry name" value="Glycosyltransf_2"/>
</dbReference>
<evidence type="ECO:0000313" key="4">
    <source>
        <dbReference type="Proteomes" id="UP001241748"/>
    </source>
</evidence>
<evidence type="ECO:0000259" key="2">
    <source>
        <dbReference type="Pfam" id="PF00535"/>
    </source>
</evidence>
<keyword evidence="3" id="KW-0808">Transferase</keyword>
<sequence>MEISVVTAVFNGDEYLEEAIESILKQTFTDFEYIIVNDGSDDNTKEILDNITDQRVKVIHLEKNGGAANALNVGINEARGKWIALQDADDVSSEHRLQKQLQYIKSDSRLVVVGSLIQCIVGNDQVDQNSLKRTESFFNGKKNFRNDQFYSTPICNGSGLFLKSVFEKIGGYDPTFKIAYDYDLWTRMFEVGEISRVPEVLYQYRKRGNSLAHSDRSDTAKEVLLSAFKNISELRFKHLNRKPKMLLMGTKRKLEFYRENLEHENDYLMISFRGLGLKNAKRAYSLYQSNEIDGIMIAVKKSELFRFFGRRSLTLGKNLFKIRIP</sequence>
<dbReference type="InterPro" id="IPR029044">
    <property type="entry name" value="Nucleotide-diphossugar_trans"/>
</dbReference>
<evidence type="ECO:0000256" key="1">
    <source>
        <dbReference type="ARBA" id="ARBA00006739"/>
    </source>
</evidence>
<comment type="caution">
    <text evidence="3">The sequence shown here is derived from an EMBL/GenBank/DDBJ whole genome shotgun (WGS) entry which is preliminary data.</text>
</comment>
<dbReference type="GO" id="GO:0016757">
    <property type="term" value="F:glycosyltransferase activity"/>
    <property type="evidence" value="ECO:0007669"/>
    <property type="project" value="UniProtKB-KW"/>
</dbReference>
<name>A0ABV4YQ62_9BACI</name>
<dbReference type="SUPFAM" id="SSF53448">
    <property type="entry name" value="Nucleotide-diphospho-sugar transferases"/>
    <property type="match status" value="1"/>
</dbReference>
<organism evidence="3 4">
    <name type="scientific">Neobacillus driksii</name>
    <dbReference type="NCBI Taxonomy" id="3035913"/>
    <lineage>
        <taxon>Bacteria</taxon>
        <taxon>Bacillati</taxon>
        <taxon>Bacillota</taxon>
        <taxon>Bacilli</taxon>
        <taxon>Bacillales</taxon>
        <taxon>Bacillaceae</taxon>
        <taxon>Neobacillus</taxon>
    </lineage>
</organism>
<dbReference type="Gene3D" id="3.90.550.10">
    <property type="entry name" value="Spore Coat Polysaccharide Biosynthesis Protein SpsA, Chain A"/>
    <property type="match status" value="1"/>
</dbReference>
<comment type="similarity">
    <text evidence="1">Belongs to the glycosyltransferase 2 family.</text>
</comment>
<gene>
    <name evidence="3" type="ORF">P5G62_007030</name>
</gene>
<proteinExistence type="inferred from homology"/>
<keyword evidence="3" id="KW-0328">Glycosyltransferase</keyword>
<feature type="domain" description="Glycosyltransferase 2-like" evidence="2">
    <location>
        <begin position="4"/>
        <end position="170"/>
    </location>
</feature>